<dbReference type="GO" id="GO:0006606">
    <property type="term" value="P:protein import into nucleus"/>
    <property type="evidence" value="ECO:0007669"/>
    <property type="project" value="TreeGrafter"/>
</dbReference>
<dbReference type="GO" id="GO:0005829">
    <property type="term" value="C:cytosol"/>
    <property type="evidence" value="ECO:0007669"/>
    <property type="project" value="TreeGrafter"/>
</dbReference>
<dbReference type="EMBL" id="CAJOBZ010000001">
    <property type="protein sequence ID" value="CAF4749218.1"/>
    <property type="molecule type" value="Genomic_DNA"/>
</dbReference>
<dbReference type="PANTHER" id="PTHR10997">
    <property type="entry name" value="IMPORTIN-7, 8, 11"/>
    <property type="match status" value="1"/>
</dbReference>
<protein>
    <recommendedName>
        <fullName evidence="5">Importin-7/11-like TPR repeats domain-containing protein</fullName>
    </recommendedName>
</protein>
<proteinExistence type="predicted"/>
<dbReference type="Gene3D" id="1.25.10.10">
    <property type="entry name" value="Leucine-rich Repeat Variant"/>
    <property type="match status" value="1"/>
</dbReference>
<keyword evidence="3" id="KW-0813">Transport</keyword>
<evidence type="ECO:0000313" key="7">
    <source>
        <dbReference type="Proteomes" id="UP000663880"/>
    </source>
</evidence>
<dbReference type="InterPro" id="IPR058669">
    <property type="entry name" value="TPR_IPO7/11-like"/>
</dbReference>
<comment type="subcellular location">
    <subcellularLocation>
        <location evidence="1">Cytoplasm</location>
    </subcellularLocation>
</comment>
<dbReference type="Pfam" id="PF25758">
    <property type="entry name" value="TPR_IPO11"/>
    <property type="match status" value="1"/>
</dbReference>
<feature type="domain" description="Importin-7/11-like TPR repeats" evidence="5">
    <location>
        <begin position="532"/>
        <end position="713"/>
    </location>
</feature>
<feature type="compositionally biased region" description="Acidic residues" evidence="4">
    <location>
        <begin position="697"/>
        <end position="722"/>
    </location>
</feature>
<keyword evidence="7" id="KW-1185">Reference proteome</keyword>
<dbReference type="GO" id="GO:0005635">
    <property type="term" value="C:nuclear envelope"/>
    <property type="evidence" value="ECO:0007669"/>
    <property type="project" value="TreeGrafter"/>
</dbReference>
<dbReference type="InterPro" id="IPR011989">
    <property type="entry name" value="ARM-like"/>
</dbReference>
<dbReference type="AlphaFoldDB" id="A0A821LDE8"/>
<feature type="region of interest" description="Disordered" evidence="4">
    <location>
        <begin position="695"/>
        <end position="723"/>
    </location>
</feature>
<keyword evidence="3" id="KW-0653">Protein transport</keyword>
<feature type="region of interest" description="Disordered" evidence="4">
    <location>
        <begin position="28"/>
        <end position="49"/>
    </location>
</feature>
<sequence>MLLLSALEAQKHIQNYLSDMRIQQLMNSSRTPSPMNNSSRFTPSPSSNTYYVESPEPSQSCIGAYNTYILSLDLISKETTFTKWMEVLRSVMERPVPVQTLEVEEEERLQLPWWKCKKWAIHTLYRLFERYGSPVNAREEYVEFADWYLTTFTGGILDVLFRILDQYRNKIYVSPRVLQQSISYIDQCVSHAYSWKLLKPHMFAIIQGVLFPLMSYSDADEECWVNDPYEYIRIKFDVFEDFISPISAAQTLLMSCCKKRKEMLERTMQYCMEVLTSSSGAYGPRQKDGALHMVGTLNEILIKKKFYKEQIDSLLSQFVFPEFHSQCGFMRARACWVLHCFARVHFKNEVQLAEAVRLSIHALLHDADLPVKVEAAVAIQMLLTSQEKVHQMLEPQVKEVTCELLKVIRETENDNIANVLQRIVSVYTEQLMPMAVEIAHHLSQTFIRVIETDSGTDEKAITAMGLINTMETVLNVMENVNLILNVTGYILYHDIIEYYEEAMTLLCTVTTKRISKNMWSVLEILYKVFEKEAMFNMAKAVLNSGLEDETEVHAAKLLEVMVLQCSGKIDNCLPSFVELVLNRLTRKVNSSELRSMLLQVIIAILYSNPHLFVNILMKFQESVHSVSIIQFFMEQWLHDTDCFIGLHDRKLSVLGICTILEMGPQRPSIDEVLPKILPTCLVLFEGLKRAYEAKVEADDDTSSEEEDDDDDEEVLSSDDDDFNQMNNQYLENLARLSAKKGAEQNITITANIEFESDDDDDDGYVDESAIDCYTTTLHMKDCTVDEYVKFKNTLSALSTSEPALYHALMGGLNEEQKKQLNAVFVLADQRKAQQDSKRIEQSGGYSFTVPAQVPTTFKFGS</sequence>
<name>A0A821LDE8_9NEOP</name>
<organism evidence="6 7">
    <name type="scientific">Pieris macdunnoughi</name>
    <dbReference type="NCBI Taxonomy" id="345717"/>
    <lineage>
        <taxon>Eukaryota</taxon>
        <taxon>Metazoa</taxon>
        <taxon>Ecdysozoa</taxon>
        <taxon>Arthropoda</taxon>
        <taxon>Hexapoda</taxon>
        <taxon>Insecta</taxon>
        <taxon>Pterygota</taxon>
        <taxon>Neoptera</taxon>
        <taxon>Endopterygota</taxon>
        <taxon>Lepidoptera</taxon>
        <taxon>Glossata</taxon>
        <taxon>Ditrysia</taxon>
        <taxon>Papilionoidea</taxon>
        <taxon>Pieridae</taxon>
        <taxon>Pierinae</taxon>
        <taxon>Pieris</taxon>
    </lineage>
</organism>
<comment type="caution">
    <text evidence="6">The sequence shown here is derived from an EMBL/GenBank/DDBJ whole genome shotgun (WGS) entry which is preliminary data.</text>
</comment>
<dbReference type="InterPro" id="IPR016024">
    <property type="entry name" value="ARM-type_fold"/>
</dbReference>
<evidence type="ECO:0000256" key="3">
    <source>
        <dbReference type="ARBA" id="ARBA00022927"/>
    </source>
</evidence>
<evidence type="ECO:0000259" key="5">
    <source>
        <dbReference type="Pfam" id="PF25758"/>
    </source>
</evidence>
<dbReference type="SUPFAM" id="SSF48371">
    <property type="entry name" value="ARM repeat"/>
    <property type="match status" value="1"/>
</dbReference>
<dbReference type="Proteomes" id="UP000663880">
    <property type="component" value="Unassembled WGS sequence"/>
</dbReference>
<evidence type="ECO:0000256" key="2">
    <source>
        <dbReference type="ARBA" id="ARBA00022490"/>
    </source>
</evidence>
<evidence type="ECO:0000256" key="1">
    <source>
        <dbReference type="ARBA" id="ARBA00004496"/>
    </source>
</evidence>
<evidence type="ECO:0000313" key="6">
    <source>
        <dbReference type="EMBL" id="CAF4749218.1"/>
    </source>
</evidence>
<keyword evidence="2" id="KW-0963">Cytoplasm</keyword>
<reference evidence="6" key="1">
    <citation type="submission" date="2021-02" db="EMBL/GenBank/DDBJ databases">
        <authorList>
            <person name="Steward A R."/>
        </authorList>
    </citation>
    <scope>NUCLEOTIDE SEQUENCE</scope>
</reference>
<dbReference type="PANTHER" id="PTHR10997:SF18">
    <property type="entry name" value="D-IMPORTIN 7_RANBP7"/>
    <property type="match status" value="1"/>
</dbReference>
<gene>
    <name evidence="6" type="ORF">PMACD_LOCUS570</name>
</gene>
<evidence type="ECO:0000256" key="4">
    <source>
        <dbReference type="SAM" id="MobiDB-lite"/>
    </source>
</evidence>
<dbReference type="OrthoDB" id="760868at2759"/>
<accession>A0A821LDE8</accession>